<comment type="caution">
    <text evidence="3">The sequence shown here is derived from an EMBL/GenBank/DDBJ whole genome shotgun (WGS) entry which is preliminary data.</text>
</comment>
<feature type="signal peptide" evidence="2">
    <location>
        <begin position="1"/>
        <end position="21"/>
    </location>
</feature>
<gene>
    <name evidence="3" type="ORF">FWK35_00033216</name>
</gene>
<name>A0A6G0YUP3_APHCR</name>
<protein>
    <submittedName>
        <fullName evidence="3">Uncharacterized protein</fullName>
    </submittedName>
</protein>
<dbReference type="InterPro" id="IPR031983">
    <property type="entry name" value="DUF4786"/>
</dbReference>
<keyword evidence="2" id="KW-0732">Signal</keyword>
<organism evidence="3 4">
    <name type="scientific">Aphis craccivora</name>
    <name type="common">Cowpea aphid</name>
    <dbReference type="NCBI Taxonomy" id="307492"/>
    <lineage>
        <taxon>Eukaryota</taxon>
        <taxon>Metazoa</taxon>
        <taxon>Ecdysozoa</taxon>
        <taxon>Arthropoda</taxon>
        <taxon>Hexapoda</taxon>
        <taxon>Insecta</taxon>
        <taxon>Pterygota</taxon>
        <taxon>Neoptera</taxon>
        <taxon>Paraneoptera</taxon>
        <taxon>Hemiptera</taxon>
        <taxon>Sternorrhyncha</taxon>
        <taxon>Aphidomorpha</taxon>
        <taxon>Aphidoidea</taxon>
        <taxon>Aphididae</taxon>
        <taxon>Aphidini</taxon>
        <taxon>Aphis</taxon>
        <taxon>Aphis</taxon>
    </lineage>
</organism>
<feature type="region of interest" description="Disordered" evidence="1">
    <location>
        <begin position="223"/>
        <end position="280"/>
    </location>
</feature>
<dbReference type="Proteomes" id="UP000478052">
    <property type="component" value="Unassembled WGS sequence"/>
</dbReference>
<feature type="compositionally biased region" description="Low complexity" evidence="1">
    <location>
        <begin position="223"/>
        <end position="235"/>
    </location>
</feature>
<proteinExistence type="predicted"/>
<evidence type="ECO:0000313" key="4">
    <source>
        <dbReference type="Proteomes" id="UP000478052"/>
    </source>
</evidence>
<dbReference type="AlphaFoldDB" id="A0A6G0YUP3"/>
<feature type="chain" id="PRO_5026261308" evidence="2">
    <location>
        <begin position="22"/>
        <end position="310"/>
    </location>
</feature>
<evidence type="ECO:0000256" key="2">
    <source>
        <dbReference type="SAM" id="SignalP"/>
    </source>
</evidence>
<accession>A0A6G0YUP3</accession>
<reference evidence="3 4" key="1">
    <citation type="submission" date="2019-08" db="EMBL/GenBank/DDBJ databases">
        <title>Whole genome of Aphis craccivora.</title>
        <authorList>
            <person name="Voronova N.V."/>
            <person name="Shulinski R.S."/>
            <person name="Bandarenka Y.V."/>
            <person name="Zhorov D.G."/>
            <person name="Warner D."/>
        </authorList>
    </citation>
    <scope>NUCLEOTIDE SEQUENCE [LARGE SCALE GENOMIC DNA]</scope>
    <source>
        <strain evidence="3">180601</strain>
        <tissue evidence="3">Whole Body</tissue>
    </source>
</reference>
<dbReference type="Pfam" id="PF16027">
    <property type="entry name" value="DUF4786"/>
    <property type="match status" value="1"/>
</dbReference>
<evidence type="ECO:0000256" key="1">
    <source>
        <dbReference type="SAM" id="MobiDB-lite"/>
    </source>
</evidence>
<evidence type="ECO:0000313" key="3">
    <source>
        <dbReference type="EMBL" id="KAF0761379.1"/>
    </source>
</evidence>
<dbReference type="EMBL" id="VUJU01002413">
    <property type="protein sequence ID" value="KAF0761379.1"/>
    <property type="molecule type" value="Genomic_DNA"/>
</dbReference>
<dbReference type="OrthoDB" id="7700260at2759"/>
<feature type="region of interest" description="Disordered" evidence="1">
    <location>
        <begin position="97"/>
        <end position="143"/>
    </location>
</feature>
<feature type="region of interest" description="Disordered" evidence="1">
    <location>
        <begin position="35"/>
        <end position="74"/>
    </location>
</feature>
<sequence length="310" mass="34383">MDLTYLIVAVFGMCVLRPCSSLPAAFAAAAAAAAAPTPTPSPPSLQVAAAEPAGRNDKRSRSLFQSPPQAPHQYHLHAGGAVDLYDDVMDDLPYYMQHQQHQHQQHQEQQQLLQQDPTGGEDDLRTIGGGGGGDGDDDDDNAIGQDIMRLSSRARPAKPDSPVYFIRLPPQPYMYVPGYGYVSQPTRLEPPPFTQRPHSPFLNLPLSYVSNAKPVGIYTLPQQHHNQQQQQQHLQSVRPPKPNRRPQPSPTQPPPPPPPPQQQQHQHQPDSPIYNLDKGPYVFNGRPTDVFLLQSAYDNLYSEVLQNIYP</sequence>
<feature type="compositionally biased region" description="Low complexity" evidence="1">
    <location>
        <begin position="262"/>
        <end position="272"/>
    </location>
</feature>
<feature type="compositionally biased region" description="Pro residues" evidence="1">
    <location>
        <begin position="245"/>
        <end position="261"/>
    </location>
</feature>
<keyword evidence="4" id="KW-1185">Reference proteome</keyword>